<feature type="active site" description="Proton acceptor" evidence="10">
    <location>
        <position position="74"/>
    </location>
</feature>
<name>A0A926CZV2_9FIRM</name>
<evidence type="ECO:0000256" key="5">
    <source>
        <dbReference type="ARBA" id="ARBA00022801"/>
    </source>
</evidence>
<dbReference type="SUPFAM" id="SSF52972">
    <property type="entry name" value="ITPase-like"/>
    <property type="match status" value="1"/>
</dbReference>
<dbReference type="GO" id="GO:0035870">
    <property type="term" value="F:dITP diphosphatase activity"/>
    <property type="evidence" value="ECO:0007669"/>
    <property type="project" value="UniProtKB-UniRule"/>
</dbReference>
<comment type="function">
    <text evidence="10">Pyrophosphatase that catalyzes the hydrolysis of nucleoside triphosphates to their monophosphate derivatives, with a high preference for the non-canonical purine nucleotides XTP (xanthosine triphosphate), dITP (deoxyinosine triphosphate) and ITP. Seems to function as a house-cleaning enzyme that removes non-canonical purine nucleotides from the nucleotide pool, thus preventing their incorporation into DNA/RNA and avoiding chromosomal lesions.</text>
</comment>
<keyword evidence="13" id="KW-1185">Reference proteome</keyword>
<dbReference type="Proteomes" id="UP000654279">
    <property type="component" value="Unassembled WGS sequence"/>
</dbReference>
<dbReference type="GO" id="GO:0046872">
    <property type="term" value="F:metal ion binding"/>
    <property type="evidence" value="ECO:0007669"/>
    <property type="project" value="UniProtKB-KW"/>
</dbReference>
<dbReference type="PANTHER" id="PTHR11067">
    <property type="entry name" value="INOSINE TRIPHOSPHATE PYROPHOSPHATASE/HAM1 PROTEIN"/>
    <property type="match status" value="1"/>
</dbReference>
<dbReference type="GO" id="GO:0005829">
    <property type="term" value="C:cytosol"/>
    <property type="evidence" value="ECO:0007669"/>
    <property type="project" value="TreeGrafter"/>
</dbReference>
<gene>
    <name evidence="12" type="primary">rdgB</name>
    <name evidence="12" type="ORF">H8699_04920</name>
</gene>
<proteinExistence type="inferred from homology"/>
<accession>A0A926CZV2</accession>
<dbReference type="GO" id="GO:0017111">
    <property type="term" value="F:ribonucleoside triphosphate phosphatase activity"/>
    <property type="evidence" value="ECO:0007669"/>
    <property type="project" value="InterPro"/>
</dbReference>
<dbReference type="InterPro" id="IPR020922">
    <property type="entry name" value="dITP/XTP_pyrophosphatase"/>
</dbReference>
<comment type="catalytic activity">
    <reaction evidence="10">
        <text>ITP + H2O = IMP + diphosphate + H(+)</text>
        <dbReference type="Rhea" id="RHEA:29399"/>
        <dbReference type="ChEBI" id="CHEBI:15377"/>
        <dbReference type="ChEBI" id="CHEBI:15378"/>
        <dbReference type="ChEBI" id="CHEBI:33019"/>
        <dbReference type="ChEBI" id="CHEBI:58053"/>
        <dbReference type="ChEBI" id="CHEBI:61402"/>
        <dbReference type="EC" id="3.6.1.66"/>
    </reaction>
</comment>
<dbReference type="Gene3D" id="3.90.950.10">
    <property type="match status" value="1"/>
</dbReference>
<dbReference type="HAMAP" id="MF_01405">
    <property type="entry name" value="Non_canon_purine_NTPase"/>
    <property type="match status" value="1"/>
</dbReference>
<sequence>MQLVIASNNKGKIREIKAIFSQQFDPIVSLKEVGIALDTVEDGDSFEANALKKAREAAAALEQRGIEAAVLSDDSGIEVEYLNGAPGIYSARYAGEPSDDERNNQKLIAALREVPPEQRGARYVACVILLIPGEDPIVAHGYWAGQIALTPAGEGGFGYDPYFYLPEFGCTAAELSAQAKNRISHRAKALQMLYTRYEAKKK</sequence>
<comment type="subunit">
    <text evidence="2 10">Homodimer.</text>
</comment>
<keyword evidence="3 10" id="KW-0479">Metal-binding</keyword>
<dbReference type="InterPro" id="IPR002637">
    <property type="entry name" value="RdgB/HAM1"/>
</dbReference>
<feature type="binding site" evidence="10">
    <location>
        <begin position="7"/>
        <end position="12"/>
    </location>
    <ligand>
        <name>substrate</name>
    </ligand>
</feature>
<dbReference type="InterPro" id="IPR029001">
    <property type="entry name" value="ITPase-like_fam"/>
</dbReference>
<evidence type="ECO:0000256" key="2">
    <source>
        <dbReference type="ARBA" id="ARBA00011738"/>
    </source>
</evidence>
<dbReference type="RefSeq" id="WP_249284746.1">
    <property type="nucleotide sequence ID" value="NZ_JACRSO010000002.1"/>
</dbReference>
<feature type="binding site" evidence="10">
    <location>
        <position position="74"/>
    </location>
    <ligand>
        <name>Mg(2+)</name>
        <dbReference type="ChEBI" id="CHEBI:18420"/>
    </ligand>
</feature>
<evidence type="ECO:0000256" key="6">
    <source>
        <dbReference type="ARBA" id="ARBA00022842"/>
    </source>
</evidence>
<comment type="catalytic activity">
    <reaction evidence="9 10">
        <text>XTP + H2O = XMP + diphosphate + H(+)</text>
        <dbReference type="Rhea" id="RHEA:28610"/>
        <dbReference type="ChEBI" id="CHEBI:15377"/>
        <dbReference type="ChEBI" id="CHEBI:15378"/>
        <dbReference type="ChEBI" id="CHEBI:33019"/>
        <dbReference type="ChEBI" id="CHEBI:57464"/>
        <dbReference type="ChEBI" id="CHEBI:61314"/>
        <dbReference type="EC" id="3.6.1.66"/>
    </reaction>
</comment>
<dbReference type="AlphaFoldDB" id="A0A926CZV2"/>
<dbReference type="EMBL" id="JACRSO010000002">
    <property type="protein sequence ID" value="MBC8528777.1"/>
    <property type="molecule type" value="Genomic_DNA"/>
</dbReference>
<dbReference type="GO" id="GO:0009117">
    <property type="term" value="P:nucleotide metabolic process"/>
    <property type="evidence" value="ECO:0007669"/>
    <property type="project" value="UniProtKB-KW"/>
</dbReference>
<dbReference type="Pfam" id="PF01725">
    <property type="entry name" value="Ham1p_like"/>
    <property type="match status" value="1"/>
</dbReference>
<feature type="binding site" evidence="10">
    <location>
        <position position="75"/>
    </location>
    <ligand>
        <name>substrate</name>
    </ligand>
</feature>
<feature type="binding site" evidence="10">
    <location>
        <begin position="185"/>
        <end position="186"/>
    </location>
    <ligand>
        <name>substrate</name>
    </ligand>
</feature>
<evidence type="ECO:0000313" key="12">
    <source>
        <dbReference type="EMBL" id="MBC8528777.1"/>
    </source>
</evidence>
<dbReference type="NCBIfam" id="TIGR00042">
    <property type="entry name" value="RdgB/HAM1 family non-canonical purine NTP pyrophosphatase"/>
    <property type="match status" value="1"/>
</dbReference>
<feature type="binding site" evidence="10">
    <location>
        <position position="180"/>
    </location>
    <ligand>
        <name>substrate</name>
    </ligand>
</feature>
<keyword evidence="7 10" id="KW-0546">Nucleotide metabolism</keyword>
<evidence type="ECO:0000256" key="4">
    <source>
        <dbReference type="ARBA" id="ARBA00022741"/>
    </source>
</evidence>
<evidence type="ECO:0000313" key="13">
    <source>
        <dbReference type="Proteomes" id="UP000654279"/>
    </source>
</evidence>
<protein>
    <recommendedName>
        <fullName evidence="10">dITP/XTP pyrophosphatase</fullName>
        <ecNumber evidence="10">3.6.1.66</ecNumber>
    </recommendedName>
    <alternativeName>
        <fullName evidence="10">Non-canonical purine NTP pyrophosphatase</fullName>
    </alternativeName>
    <alternativeName>
        <fullName evidence="10">Non-standard purine NTP pyrophosphatase</fullName>
    </alternativeName>
    <alternativeName>
        <fullName evidence="10">Nucleoside-triphosphate diphosphatase</fullName>
    </alternativeName>
    <alternativeName>
        <fullName evidence="10">Nucleoside-triphosphate pyrophosphatase</fullName>
        <shortName evidence="10">NTPase</shortName>
    </alternativeName>
</protein>
<evidence type="ECO:0000256" key="8">
    <source>
        <dbReference type="ARBA" id="ARBA00051875"/>
    </source>
</evidence>
<comment type="similarity">
    <text evidence="1 10 11">Belongs to the HAM1 NTPase family.</text>
</comment>
<keyword evidence="4 10" id="KW-0547">Nucleotide-binding</keyword>
<comment type="cofactor">
    <cofactor evidence="10">
        <name>Mg(2+)</name>
        <dbReference type="ChEBI" id="CHEBI:18420"/>
    </cofactor>
    <text evidence="10">Binds 1 Mg(2+) ion per subunit.</text>
</comment>
<dbReference type="PANTHER" id="PTHR11067:SF9">
    <property type="entry name" value="INOSINE TRIPHOSPHATE PYROPHOSPHATASE"/>
    <property type="match status" value="1"/>
</dbReference>
<evidence type="ECO:0000256" key="10">
    <source>
        <dbReference type="HAMAP-Rule" id="MF_01405"/>
    </source>
</evidence>
<dbReference type="GO" id="GO:0009146">
    <property type="term" value="P:purine nucleoside triphosphate catabolic process"/>
    <property type="evidence" value="ECO:0007669"/>
    <property type="project" value="UniProtKB-UniRule"/>
</dbReference>
<evidence type="ECO:0000256" key="7">
    <source>
        <dbReference type="ARBA" id="ARBA00023080"/>
    </source>
</evidence>
<dbReference type="GO" id="GO:0000166">
    <property type="term" value="F:nucleotide binding"/>
    <property type="evidence" value="ECO:0007669"/>
    <property type="project" value="UniProtKB-KW"/>
</dbReference>
<dbReference type="GO" id="GO:0036222">
    <property type="term" value="F:XTP diphosphatase activity"/>
    <property type="evidence" value="ECO:0007669"/>
    <property type="project" value="UniProtKB-UniRule"/>
</dbReference>
<comment type="caution">
    <text evidence="12">The sequence shown here is derived from an EMBL/GenBank/DDBJ whole genome shotgun (WGS) entry which is preliminary data.</text>
</comment>
<organism evidence="12 13">
    <name type="scientific">Luoshenia tenuis</name>
    <dbReference type="NCBI Taxonomy" id="2763654"/>
    <lineage>
        <taxon>Bacteria</taxon>
        <taxon>Bacillati</taxon>
        <taxon>Bacillota</taxon>
        <taxon>Clostridia</taxon>
        <taxon>Christensenellales</taxon>
        <taxon>Christensenellaceae</taxon>
        <taxon>Luoshenia</taxon>
    </lineage>
</organism>
<comment type="catalytic activity">
    <reaction evidence="8 10">
        <text>dITP + H2O = dIMP + diphosphate + H(+)</text>
        <dbReference type="Rhea" id="RHEA:28342"/>
        <dbReference type="ChEBI" id="CHEBI:15377"/>
        <dbReference type="ChEBI" id="CHEBI:15378"/>
        <dbReference type="ChEBI" id="CHEBI:33019"/>
        <dbReference type="ChEBI" id="CHEBI:61194"/>
        <dbReference type="ChEBI" id="CHEBI:61382"/>
        <dbReference type="EC" id="3.6.1.66"/>
    </reaction>
</comment>
<keyword evidence="5 10" id="KW-0378">Hydrolase</keyword>
<dbReference type="GO" id="GO:0036220">
    <property type="term" value="F:ITP diphosphatase activity"/>
    <property type="evidence" value="ECO:0007669"/>
    <property type="project" value="UniProtKB-UniRule"/>
</dbReference>
<dbReference type="FunFam" id="3.90.950.10:FF:000001">
    <property type="entry name" value="dITP/XTP pyrophosphatase"/>
    <property type="match status" value="1"/>
</dbReference>
<evidence type="ECO:0000256" key="3">
    <source>
        <dbReference type="ARBA" id="ARBA00022723"/>
    </source>
</evidence>
<evidence type="ECO:0000256" key="1">
    <source>
        <dbReference type="ARBA" id="ARBA00008023"/>
    </source>
</evidence>
<comment type="caution">
    <text evidence="10">Lacks conserved residue(s) required for the propagation of feature annotation.</text>
</comment>
<dbReference type="CDD" id="cd00515">
    <property type="entry name" value="HAM1"/>
    <property type="match status" value="1"/>
</dbReference>
<feature type="binding site" evidence="10">
    <location>
        <begin position="157"/>
        <end position="160"/>
    </location>
    <ligand>
        <name>substrate</name>
    </ligand>
</feature>
<reference evidence="12" key="1">
    <citation type="submission" date="2020-08" db="EMBL/GenBank/DDBJ databases">
        <title>Genome public.</title>
        <authorList>
            <person name="Liu C."/>
            <person name="Sun Q."/>
        </authorList>
    </citation>
    <scope>NUCLEOTIDE SEQUENCE</scope>
    <source>
        <strain evidence="12">NSJ-44</strain>
    </source>
</reference>
<keyword evidence="6 10" id="KW-0460">Magnesium</keyword>
<evidence type="ECO:0000256" key="11">
    <source>
        <dbReference type="RuleBase" id="RU003781"/>
    </source>
</evidence>
<evidence type="ECO:0000256" key="9">
    <source>
        <dbReference type="ARBA" id="ARBA00052017"/>
    </source>
</evidence>
<dbReference type="EC" id="3.6.1.66" evidence="10"/>